<reference evidence="1 2" key="1">
    <citation type="submission" date="2018-02" db="EMBL/GenBank/DDBJ databases">
        <title>Novel Leptospira species isolated from soil and water in Japan.</title>
        <authorList>
            <person name="Nakao R."/>
            <person name="Masuzawa T."/>
        </authorList>
    </citation>
    <scope>NUCLEOTIDE SEQUENCE [LARGE SCALE GENOMIC DNA]</scope>
    <source>
        <strain evidence="1 2">YH101</strain>
    </source>
</reference>
<keyword evidence="2" id="KW-1185">Reference proteome</keyword>
<evidence type="ECO:0000313" key="1">
    <source>
        <dbReference type="EMBL" id="GBF49391.1"/>
    </source>
</evidence>
<organism evidence="1 2">
    <name type="scientific">Leptospira ryugenii</name>
    <dbReference type="NCBI Taxonomy" id="1917863"/>
    <lineage>
        <taxon>Bacteria</taxon>
        <taxon>Pseudomonadati</taxon>
        <taxon>Spirochaetota</taxon>
        <taxon>Spirochaetia</taxon>
        <taxon>Leptospirales</taxon>
        <taxon>Leptospiraceae</taxon>
        <taxon>Leptospira</taxon>
    </lineage>
</organism>
<proteinExistence type="predicted"/>
<comment type="caution">
    <text evidence="1">The sequence shown here is derived from an EMBL/GenBank/DDBJ whole genome shotgun (WGS) entry which is preliminary data.</text>
</comment>
<dbReference type="EMBL" id="BFBB01000003">
    <property type="protein sequence ID" value="GBF49391.1"/>
    <property type="molecule type" value="Genomic_DNA"/>
</dbReference>
<accession>A0A2P2DXN9</accession>
<evidence type="ECO:0000313" key="2">
    <source>
        <dbReference type="Proteomes" id="UP000245133"/>
    </source>
</evidence>
<sequence length="66" mass="7820">MRQNGIYPTDSDVLGSILYKAKETNYLYVKRLNVLKLKERSNQEEREFRLLSELVENLTEDEKKLG</sequence>
<dbReference type="Proteomes" id="UP000245133">
    <property type="component" value="Unassembled WGS sequence"/>
</dbReference>
<protein>
    <submittedName>
        <fullName evidence="1">Uncharacterized protein</fullName>
    </submittedName>
</protein>
<dbReference type="RefSeq" id="WP_135354988.1">
    <property type="nucleotide sequence ID" value="NZ_BFBB01000003.1"/>
</dbReference>
<gene>
    <name evidence="1" type="ORF">LPTSP4_09040</name>
</gene>
<name>A0A2P2DXN9_9LEPT</name>
<dbReference type="AlphaFoldDB" id="A0A2P2DXN9"/>